<evidence type="ECO:0000256" key="1">
    <source>
        <dbReference type="ARBA" id="ARBA00023015"/>
    </source>
</evidence>
<dbReference type="PRINTS" id="PR00032">
    <property type="entry name" value="HTHARAC"/>
</dbReference>
<sequence>MIYGNYGFANIDSFTTNLLHIYDFGVEHRKDENYDYNNAKRKDYDGYLLQYTLGGKGYIEMDGMTTELTSGKAFLIPFPHDSRYYLGKEEGEEWSFCYVHFNGLIADTYYDHISKMQGNIVSVSENSQSIQTFMKEYQAVQNGKQYGQYNNSIFLYQFLMLLLQDIETPTHSIRIGCVDKAVDWMAQNFSTQKNLSEMCMEIGVSLAHLTRQFHQQKGITPMHHLRNIRLEHSLVLLSSTVLTVEEIAQECGFSSANYYAKVFRKSFGLTPTAYRTAHTIRR</sequence>
<feature type="domain" description="HTH araC/xylS-type" evidence="4">
    <location>
        <begin position="179"/>
        <end position="277"/>
    </location>
</feature>
<evidence type="ECO:0000259" key="4">
    <source>
        <dbReference type="PROSITE" id="PS01124"/>
    </source>
</evidence>
<proteinExistence type="predicted"/>
<dbReference type="SMART" id="SM00342">
    <property type="entry name" value="HTH_ARAC"/>
    <property type="match status" value="1"/>
</dbReference>
<dbReference type="InterPro" id="IPR018062">
    <property type="entry name" value="HTH_AraC-typ_CS"/>
</dbReference>
<dbReference type="InterPro" id="IPR018060">
    <property type="entry name" value="HTH_AraC"/>
</dbReference>
<dbReference type="OrthoDB" id="9813413at2"/>
<dbReference type="Gene3D" id="1.10.10.60">
    <property type="entry name" value="Homeodomain-like"/>
    <property type="match status" value="1"/>
</dbReference>
<dbReference type="EMBL" id="FRCP01000018">
    <property type="protein sequence ID" value="SHM83249.1"/>
    <property type="molecule type" value="Genomic_DNA"/>
</dbReference>
<dbReference type="GO" id="GO:0003700">
    <property type="term" value="F:DNA-binding transcription factor activity"/>
    <property type="evidence" value="ECO:0007669"/>
    <property type="project" value="InterPro"/>
</dbReference>
<dbReference type="STRING" id="1120996.SAMN02746066_03511"/>
<dbReference type="Gene3D" id="2.60.120.280">
    <property type="entry name" value="Regulatory protein AraC"/>
    <property type="match status" value="1"/>
</dbReference>
<dbReference type="Proteomes" id="UP000184038">
    <property type="component" value="Unassembled WGS sequence"/>
</dbReference>
<organism evidence="5 6">
    <name type="scientific">Anaerosporobacter mobilis DSM 15930</name>
    <dbReference type="NCBI Taxonomy" id="1120996"/>
    <lineage>
        <taxon>Bacteria</taxon>
        <taxon>Bacillati</taxon>
        <taxon>Bacillota</taxon>
        <taxon>Clostridia</taxon>
        <taxon>Lachnospirales</taxon>
        <taxon>Lachnospiraceae</taxon>
        <taxon>Anaerosporobacter</taxon>
    </lineage>
</organism>
<dbReference type="PROSITE" id="PS01124">
    <property type="entry name" value="HTH_ARAC_FAMILY_2"/>
    <property type="match status" value="1"/>
</dbReference>
<evidence type="ECO:0000313" key="5">
    <source>
        <dbReference type="EMBL" id="SHM83249.1"/>
    </source>
</evidence>
<dbReference type="PANTHER" id="PTHR43280:SF2">
    <property type="entry name" value="HTH-TYPE TRANSCRIPTIONAL REGULATOR EXSA"/>
    <property type="match status" value="1"/>
</dbReference>
<dbReference type="PANTHER" id="PTHR43280">
    <property type="entry name" value="ARAC-FAMILY TRANSCRIPTIONAL REGULATOR"/>
    <property type="match status" value="1"/>
</dbReference>
<dbReference type="GO" id="GO:0043565">
    <property type="term" value="F:sequence-specific DNA binding"/>
    <property type="evidence" value="ECO:0007669"/>
    <property type="project" value="InterPro"/>
</dbReference>
<dbReference type="InterPro" id="IPR037923">
    <property type="entry name" value="HTH-like"/>
</dbReference>
<dbReference type="AlphaFoldDB" id="A0A1M7LY39"/>
<name>A0A1M7LY39_9FIRM</name>
<protein>
    <submittedName>
        <fullName evidence="5">AraC-like ligand binding domain-containing protein</fullName>
    </submittedName>
</protein>
<dbReference type="SUPFAM" id="SSF46689">
    <property type="entry name" value="Homeodomain-like"/>
    <property type="match status" value="2"/>
</dbReference>
<dbReference type="SUPFAM" id="SSF51215">
    <property type="entry name" value="Regulatory protein AraC"/>
    <property type="match status" value="1"/>
</dbReference>
<dbReference type="InterPro" id="IPR009057">
    <property type="entry name" value="Homeodomain-like_sf"/>
</dbReference>
<gene>
    <name evidence="5" type="ORF">SAMN02746066_03511</name>
</gene>
<dbReference type="InterPro" id="IPR003313">
    <property type="entry name" value="AraC-bd"/>
</dbReference>
<keyword evidence="2" id="KW-0238">DNA-binding</keyword>
<evidence type="ECO:0000256" key="3">
    <source>
        <dbReference type="ARBA" id="ARBA00023163"/>
    </source>
</evidence>
<keyword evidence="6" id="KW-1185">Reference proteome</keyword>
<evidence type="ECO:0000313" key="6">
    <source>
        <dbReference type="Proteomes" id="UP000184038"/>
    </source>
</evidence>
<accession>A0A1M7LY39</accession>
<keyword evidence="1" id="KW-0805">Transcription regulation</keyword>
<dbReference type="InterPro" id="IPR020449">
    <property type="entry name" value="Tscrpt_reg_AraC-type_HTH"/>
</dbReference>
<evidence type="ECO:0000256" key="2">
    <source>
        <dbReference type="ARBA" id="ARBA00023125"/>
    </source>
</evidence>
<reference evidence="5 6" key="1">
    <citation type="submission" date="2016-11" db="EMBL/GenBank/DDBJ databases">
        <authorList>
            <person name="Jaros S."/>
            <person name="Januszkiewicz K."/>
            <person name="Wedrychowicz H."/>
        </authorList>
    </citation>
    <scope>NUCLEOTIDE SEQUENCE [LARGE SCALE GENOMIC DNA]</scope>
    <source>
        <strain evidence="5 6">DSM 15930</strain>
    </source>
</reference>
<dbReference type="PROSITE" id="PS00041">
    <property type="entry name" value="HTH_ARAC_FAMILY_1"/>
    <property type="match status" value="1"/>
</dbReference>
<dbReference type="Pfam" id="PF12833">
    <property type="entry name" value="HTH_18"/>
    <property type="match status" value="1"/>
</dbReference>
<keyword evidence="3" id="KW-0804">Transcription</keyword>
<dbReference type="RefSeq" id="WP_073289705.1">
    <property type="nucleotide sequence ID" value="NZ_FRCP01000018.1"/>
</dbReference>
<dbReference type="Pfam" id="PF02311">
    <property type="entry name" value="AraC_binding"/>
    <property type="match status" value="1"/>
</dbReference>